<dbReference type="EMBL" id="JAEUBF010000781">
    <property type="protein sequence ID" value="KAH3675122.1"/>
    <property type="molecule type" value="Genomic_DNA"/>
</dbReference>
<keyword evidence="8" id="KW-0653">Protein transport</keyword>
<comment type="similarity">
    <text evidence="4">Belongs to the nucleoporin GLFG family.</text>
</comment>
<evidence type="ECO:0000256" key="9">
    <source>
        <dbReference type="ARBA" id="ARBA00023010"/>
    </source>
</evidence>
<reference evidence="14" key="2">
    <citation type="submission" date="2021-01" db="EMBL/GenBank/DDBJ databases">
        <authorList>
            <person name="Schikora-Tamarit M.A."/>
        </authorList>
    </citation>
    <scope>NUCLEOTIDE SEQUENCE</scope>
    <source>
        <strain evidence="14">CBS6341</strain>
    </source>
</reference>
<feature type="compositionally biased region" description="Low complexity" evidence="12">
    <location>
        <begin position="171"/>
        <end position="181"/>
    </location>
</feature>
<comment type="caution">
    <text evidence="14">The sequence shown here is derived from an EMBL/GenBank/DDBJ whole genome shotgun (WGS) entry which is preliminary data.</text>
</comment>
<feature type="region of interest" description="Disordered" evidence="12">
    <location>
        <begin position="419"/>
        <end position="440"/>
    </location>
</feature>
<feature type="region of interest" description="Disordered" evidence="12">
    <location>
        <begin position="168"/>
        <end position="187"/>
    </location>
</feature>
<evidence type="ECO:0000256" key="2">
    <source>
        <dbReference type="ARBA" id="ARBA00004567"/>
    </source>
</evidence>
<keyword evidence="10" id="KW-0906">Nuclear pore complex</keyword>
<feature type="domain" description="Peptidase S59" evidence="13">
    <location>
        <begin position="449"/>
        <end position="594"/>
    </location>
</feature>
<dbReference type="GO" id="GO:0008139">
    <property type="term" value="F:nuclear localization sequence binding"/>
    <property type="evidence" value="ECO:0007669"/>
    <property type="project" value="TreeGrafter"/>
</dbReference>
<dbReference type="GO" id="GO:0006606">
    <property type="term" value="P:protein import into nucleus"/>
    <property type="evidence" value="ECO:0007669"/>
    <property type="project" value="TreeGrafter"/>
</dbReference>
<evidence type="ECO:0000256" key="10">
    <source>
        <dbReference type="ARBA" id="ARBA00023132"/>
    </source>
</evidence>
<dbReference type="PANTHER" id="PTHR23198:SF6">
    <property type="entry name" value="NUCLEAR PORE COMPLEX PROTEIN NUP98-NUP96"/>
    <property type="match status" value="1"/>
</dbReference>
<proteinExistence type="inferred from homology"/>
<dbReference type="InterPro" id="IPR036903">
    <property type="entry name" value="Nup98_auto-Pept-S59_dom_sf"/>
</dbReference>
<sequence>MFGSNNTFGSGFGTNSNNSNSNGGALFGNKMGSTTGFGGIGSSNNTPSSSSNLFGNNNGASTQASGGLFGNSNARNNATTSSNTTGGLFGNSPGNSQSTGGLFGNTTNNTQSAGGLFGGKPAATTSTFGNSTNSQSSTGGLFGNNQSVSSPSTGGLFGNNNSITAKTPLFGNNSTSQTSSGGLFGSNSQANQALNGSIGAYSSVNSSNSLFGNSNGNVALNTTPVKQYNFKDLPKSLTDSTKANKIINHPGASRKRSLSSSSSSAIHAPNDLLRSSLIKKLGTRFSSVKVKTGYNAEGLFSPKKDVIQSVLSPERDNGKSKILANKLQRRTFSTSYIIPSAVGTARSSSTDYLKLKVDPSRSEARKLKIFGQSGGAQKMRILGRDDEGEEGLNPINEGVEYRVTDELGANGSSLYPEIKQQSQLDPESKDNGIVSNDKRDDKAALSSIETDYWCSPSIEELSKLQLRQLAEISGFTIGRKGYGTIWFQQPVDLTSFWSDLPGNLFGNIVNFNKNKTVEVYPNGSVPQGTGLNVPAVITIEKVFPVSRTKDTQSSANSKDLQIRLFTRKLQEQRDMEFITYDPINGSWTFKVKHFSIWGLIDEDDAVVDVDLNDDTHSDVNNERQEKNQHTDLRLKPDQSLQHNHPQPSERLQEVTSTIEEQLLLKRQKDETRDELDSSVNIPGSFIADDSPYGKRQNLDTDDIILETKSISSADIESEIGIKIQESRGAIGFTLGNESFDVSDVGEEVDAKHFEPLEANPEDFEVLDADPKVDIADNWDTQLELASELNSAYADDSLFNKTTIYNAPFSTAPTPGEIDKLLYGDFNIVSKDLKSVTHENTNASENNLDEISKKIHVEKSPKSVFETSSITDIEKQNLLKIYSSHLKVSNLMLKSNFPQVVKNPNLQFQFLVSALNKAPSDAEQDIWKLSSILFDSQRAVESISDVAVSNKILDSNRREGLISWLKNQIQGEINVRYDSLSDPFEKIFTLLLQSKIPEASKLAINTKNPHLAVLISLLGSNDPDVKEGADRQLIDWKRNSILQTIPEGLLKIYYLLKGDNILTNIQDDFSWKCKLTLLLSYGDLNQPLALLLSNFIKSNDKFIPKEDQVFYNLIKLYVFKHNGEFKIDEIFSSIQASNITGIRLQWYLYEVLIRSTNQLSFGGGHELGRKLTLSFAEQLKNNGFIEESIFILLHLNDSENSKTLITKIINSNISKLGDKQLKTLIESFKIPQEIIYEAKALYFKSAEDHWNEASSLLDAGLYDEAHTAIISTIAPEAIINNGHKLGKLENLILRFPKDKSVKKWSTGLGVYKSYLKFLKSQNESSLRYLIDNVPLVVLSNFKINIAIKLISKMIATELIKKEKIESMNGLDLHVDKILKLPLTEGDSQYFGNQIKPTYLKEKLLAQS</sequence>
<dbReference type="Proteomes" id="UP000769528">
    <property type="component" value="Unassembled WGS sequence"/>
</dbReference>
<keyword evidence="15" id="KW-1185">Reference proteome</keyword>
<dbReference type="PROSITE" id="PS51434">
    <property type="entry name" value="NUP_C"/>
    <property type="match status" value="1"/>
</dbReference>
<evidence type="ECO:0000313" key="15">
    <source>
        <dbReference type="Proteomes" id="UP000769528"/>
    </source>
</evidence>
<keyword evidence="9" id="KW-0811">Translocation</keyword>
<feature type="compositionally biased region" description="Low complexity" evidence="12">
    <location>
        <begin position="70"/>
        <end position="86"/>
    </location>
</feature>
<dbReference type="GO" id="GO:0051028">
    <property type="term" value="P:mRNA transport"/>
    <property type="evidence" value="ECO:0007669"/>
    <property type="project" value="UniProtKB-KW"/>
</dbReference>
<feature type="compositionally biased region" description="Polar residues" evidence="12">
    <location>
        <begin position="143"/>
        <end position="160"/>
    </location>
</feature>
<organism evidence="14 15">
    <name type="scientific">Wickerhamomyces mucosus</name>
    <dbReference type="NCBI Taxonomy" id="1378264"/>
    <lineage>
        <taxon>Eukaryota</taxon>
        <taxon>Fungi</taxon>
        <taxon>Dikarya</taxon>
        <taxon>Ascomycota</taxon>
        <taxon>Saccharomycotina</taxon>
        <taxon>Saccharomycetes</taxon>
        <taxon>Phaffomycetales</taxon>
        <taxon>Wickerhamomycetaceae</taxon>
        <taxon>Wickerhamomyces</taxon>
    </lineage>
</organism>
<dbReference type="GO" id="GO:0044614">
    <property type="term" value="C:nuclear pore cytoplasmic filaments"/>
    <property type="evidence" value="ECO:0007669"/>
    <property type="project" value="TreeGrafter"/>
</dbReference>
<dbReference type="GO" id="GO:0031965">
    <property type="term" value="C:nuclear membrane"/>
    <property type="evidence" value="ECO:0007669"/>
    <property type="project" value="UniProtKB-SubCell"/>
</dbReference>
<feature type="region of interest" description="Disordered" evidence="12">
    <location>
        <begin position="613"/>
        <end position="654"/>
    </location>
</feature>
<evidence type="ECO:0000256" key="7">
    <source>
        <dbReference type="ARBA" id="ARBA00022816"/>
    </source>
</evidence>
<dbReference type="GO" id="GO:0003723">
    <property type="term" value="F:RNA binding"/>
    <property type="evidence" value="ECO:0007669"/>
    <property type="project" value="TreeGrafter"/>
</dbReference>
<keyword evidence="5" id="KW-0813">Transport</keyword>
<comment type="subcellular location">
    <subcellularLocation>
        <location evidence="1">Nucleus membrane</location>
        <topology evidence="1">Peripheral membrane protein</topology>
        <orientation evidence="1">Cytoplasmic side</orientation>
    </subcellularLocation>
    <subcellularLocation>
        <location evidence="3">Nucleus membrane</location>
        <topology evidence="3">Peripheral membrane protein</topology>
        <orientation evidence="3">Nucleoplasmic side</orientation>
    </subcellularLocation>
    <subcellularLocation>
        <location evidence="2">Nucleus</location>
        <location evidence="2">Nuclear pore complex</location>
    </subcellularLocation>
</comment>
<dbReference type="Pfam" id="PF04096">
    <property type="entry name" value="Nucleoporin2"/>
    <property type="match status" value="1"/>
</dbReference>
<dbReference type="GO" id="GO:0044613">
    <property type="term" value="C:nuclear pore central transport channel"/>
    <property type="evidence" value="ECO:0007669"/>
    <property type="project" value="UniProtKB-ARBA"/>
</dbReference>
<evidence type="ECO:0000256" key="1">
    <source>
        <dbReference type="ARBA" id="ARBA00004335"/>
    </source>
</evidence>
<feature type="compositionally biased region" description="Basic and acidic residues" evidence="12">
    <location>
        <begin position="613"/>
        <end position="636"/>
    </location>
</feature>
<dbReference type="SUPFAM" id="SSF82215">
    <property type="entry name" value="C-terminal autoproteolytic domain of nucleoporin nup98"/>
    <property type="match status" value="1"/>
</dbReference>
<dbReference type="Gene3D" id="1.25.40.690">
    <property type="match status" value="1"/>
</dbReference>
<evidence type="ECO:0000256" key="5">
    <source>
        <dbReference type="ARBA" id="ARBA00022448"/>
    </source>
</evidence>
<keyword evidence="11" id="KW-0539">Nucleus</keyword>
<dbReference type="GO" id="GO:0000973">
    <property type="term" value="P:post-transcriptional tethering of RNA polymerase II gene DNA at nuclear periphery"/>
    <property type="evidence" value="ECO:0007669"/>
    <property type="project" value="TreeGrafter"/>
</dbReference>
<dbReference type="GO" id="GO:0006405">
    <property type="term" value="P:RNA export from nucleus"/>
    <property type="evidence" value="ECO:0007669"/>
    <property type="project" value="TreeGrafter"/>
</dbReference>
<name>A0A9P8PN30_9ASCO</name>
<feature type="compositionally biased region" description="Basic and acidic residues" evidence="12">
    <location>
        <begin position="426"/>
        <end position="440"/>
    </location>
</feature>
<protein>
    <recommendedName>
        <fullName evidence="13">Peptidase S59 domain-containing protein</fullName>
    </recommendedName>
</protein>
<keyword evidence="7" id="KW-0509">mRNA transport</keyword>
<evidence type="ECO:0000313" key="14">
    <source>
        <dbReference type="EMBL" id="KAH3675122.1"/>
    </source>
</evidence>
<evidence type="ECO:0000256" key="4">
    <source>
        <dbReference type="ARBA" id="ARBA00008926"/>
    </source>
</evidence>
<dbReference type="InterPro" id="IPR025574">
    <property type="entry name" value="Nucleoporin_FG_rpt"/>
</dbReference>
<dbReference type="PANTHER" id="PTHR23198">
    <property type="entry name" value="NUCLEOPORIN"/>
    <property type="match status" value="1"/>
</dbReference>
<dbReference type="Pfam" id="PF13634">
    <property type="entry name" value="Nucleoporin_FG"/>
    <property type="match status" value="1"/>
</dbReference>
<evidence type="ECO:0000256" key="12">
    <source>
        <dbReference type="SAM" id="MobiDB-lite"/>
    </source>
</evidence>
<evidence type="ECO:0000256" key="6">
    <source>
        <dbReference type="ARBA" id="ARBA00022813"/>
    </source>
</evidence>
<reference evidence="14" key="1">
    <citation type="journal article" date="2021" name="Open Biol.">
        <title>Shared evolutionary footprints suggest mitochondrial oxidative damage underlies multiple complex I losses in fungi.</title>
        <authorList>
            <person name="Schikora-Tamarit M.A."/>
            <person name="Marcet-Houben M."/>
            <person name="Nosek J."/>
            <person name="Gabaldon T."/>
        </authorList>
    </citation>
    <scope>NUCLEOTIDE SEQUENCE</scope>
    <source>
        <strain evidence="14">CBS6341</strain>
    </source>
</reference>
<keyword evidence="6" id="KW-0068">Autocatalytic cleavage</keyword>
<evidence type="ECO:0000256" key="3">
    <source>
        <dbReference type="ARBA" id="ARBA00004620"/>
    </source>
</evidence>
<feature type="region of interest" description="Disordered" evidence="12">
    <location>
        <begin position="38"/>
        <end position="160"/>
    </location>
</feature>
<feature type="region of interest" description="Disordered" evidence="12">
    <location>
        <begin position="669"/>
        <end position="693"/>
    </location>
</feature>
<evidence type="ECO:0000256" key="11">
    <source>
        <dbReference type="ARBA" id="ARBA00023242"/>
    </source>
</evidence>
<feature type="region of interest" description="Disordered" evidence="12">
    <location>
        <begin position="241"/>
        <end position="266"/>
    </location>
</feature>
<accession>A0A9P8PN30</accession>
<feature type="compositionally biased region" description="Low complexity" evidence="12">
    <location>
        <begin position="42"/>
        <end position="61"/>
    </location>
</feature>
<dbReference type="OrthoDB" id="3797628at2759"/>
<dbReference type="Gene3D" id="3.30.1610.10">
    <property type="entry name" value="Peptidase S59, nucleoporin"/>
    <property type="match status" value="1"/>
</dbReference>
<dbReference type="InterPro" id="IPR021967">
    <property type="entry name" value="Nup98_C"/>
</dbReference>
<evidence type="ECO:0000259" key="13">
    <source>
        <dbReference type="PROSITE" id="PS51434"/>
    </source>
</evidence>
<evidence type="ECO:0000256" key="8">
    <source>
        <dbReference type="ARBA" id="ARBA00022927"/>
    </source>
</evidence>
<dbReference type="GO" id="GO:0034398">
    <property type="term" value="P:telomere tethering at nuclear periphery"/>
    <property type="evidence" value="ECO:0007669"/>
    <property type="project" value="TreeGrafter"/>
</dbReference>
<dbReference type="InterPro" id="IPR037665">
    <property type="entry name" value="Nucleoporin_S59-like"/>
</dbReference>
<gene>
    <name evidence="14" type="ORF">WICMUC_002778</name>
</gene>
<dbReference type="InterPro" id="IPR007230">
    <property type="entry name" value="Nup98_auto-Pept-S59_dom"/>
</dbReference>
<dbReference type="Pfam" id="PF12110">
    <property type="entry name" value="Nup96"/>
    <property type="match status" value="1"/>
</dbReference>
<feature type="compositionally biased region" description="Low complexity" evidence="12">
    <location>
        <begin position="124"/>
        <end position="139"/>
    </location>
</feature>
<dbReference type="GO" id="GO:0017056">
    <property type="term" value="F:structural constituent of nuclear pore"/>
    <property type="evidence" value="ECO:0007669"/>
    <property type="project" value="InterPro"/>
</dbReference>